<gene>
    <name evidence="3" type="ORF">EXU28_09825</name>
</gene>
<evidence type="ECO:0000256" key="1">
    <source>
        <dbReference type="SAM" id="MobiDB-lite"/>
    </source>
</evidence>
<sequence length="153" mass="17071">MKTQVLRNNHLEKLNIFAILWLLLLGMSSNVYAQQFDHAYLKWKAEQQAQDAKLKKADENYYLSKPSVSISTSRSNPSASSKQASQLSSGTKVSLNSANLEQLQQLNGVGAKKAQAIIDYRNQNGKFNSIDDLQKVKGIGPKLFEKNKSQLSL</sequence>
<dbReference type="SUPFAM" id="SSF47781">
    <property type="entry name" value="RuvA domain 2-like"/>
    <property type="match status" value="1"/>
</dbReference>
<name>A0A4Q7AK94_9GAMM</name>
<dbReference type="PANTHER" id="PTHR21180">
    <property type="entry name" value="ENDONUCLEASE/EXONUCLEASE/PHOSPHATASE FAMILY DOMAIN-CONTAINING PROTEIN 1"/>
    <property type="match status" value="1"/>
</dbReference>
<feature type="domain" description="Helix-hairpin-helix DNA-binding motif class 1" evidence="2">
    <location>
        <begin position="131"/>
        <end position="150"/>
    </location>
</feature>
<dbReference type="InterPro" id="IPR010994">
    <property type="entry name" value="RuvA_2-like"/>
</dbReference>
<dbReference type="GO" id="GO:0015628">
    <property type="term" value="P:protein secretion by the type II secretion system"/>
    <property type="evidence" value="ECO:0007669"/>
    <property type="project" value="TreeGrafter"/>
</dbReference>
<dbReference type="RefSeq" id="WP_130132247.1">
    <property type="nucleotide sequence ID" value="NZ_SGSQ01000013.1"/>
</dbReference>
<dbReference type="NCBIfam" id="TIGR00426">
    <property type="entry name" value="competence protein ComEA helix-hairpin-helix repeat region"/>
    <property type="match status" value="1"/>
</dbReference>
<proteinExistence type="predicted"/>
<dbReference type="GO" id="GO:0003677">
    <property type="term" value="F:DNA binding"/>
    <property type="evidence" value="ECO:0007669"/>
    <property type="project" value="UniProtKB-KW"/>
</dbReference>
<dbReference type="GO" id="GO:0015627">
    <property type="term" value="C:type II protein secretion system complex"/>
    <property type="evidence" value="ECO:0007669"/>
    <property type="project" value="TreeGrafter"/>
</dbReference>
<accession>A0A4Q7AK94</accession>
<comment type="caution">
    <text evidence="3">The sequence shown here is derived from an EMBL/GenBank/DDBJ whole genome shotgun (WGS) entry which is preliminary data.</text>
</comment>
<dbReference type="Pfam" id="PF12836">
    <property type="entry name" value="HHH_3"/>
    <property type="match status" value="1"/>
</dbReference>
<dbReference type="Gene3D" id="1.10.150.280">
    <property type="entry name" value="AF1531-like domain"/>
    <property type="match status" value="1"/>
</dbReference>
<evidence type="ECO:0000313" key="4">
    <source>
        <dbReference type="Proteomes" id="UP000293863"/>
    </source>
</evidence>
<dbReference type="InterPro" id="IPR051675">
    <property type="entry name" value="Endo/Exo/Phosphatase_dom_1"/>
</dbReference>
<feature type="compositionally biased region" description="Polar residues" evidence="1">
    <location>
        <begin position="67"/>
        <end position="77"/>
    </location>
</feature>
<protein>
    <submittedName>
        <fullName evidence="3">ComEA family DNA-binding protein</fullName>
    </submittedName>
</protein>
<dbReference type="InterPro" id="IPR003583">
    <property type="entry name" value="Hlx-hairpin-Hlx_DNA-bd_motif"/>
</dbReference>
<dbReference type="PANTHER" id="PTHR21180:SF32">
    <property type="entry name" value="ENDONUCLEASE_EXONUCLEASE_PHOSPHATASE FAMILY DOMAIN-CONTAINING PROTEIN 1"/>
    <property type="match status" value="1"/>
</dbReference>
<keyword evidence="3" id="KW-0238">DNA-binding</keyword>
<reference evidence="3 4" key="1">
    <citation type="submission" date="2019-02" db="EMBL/GenBank/DDBJ databases">
        <title>The Batch Genome Submission of Acinetobacter spp. strains.</title>
        <authorList>
            <person name="Qin J."/>
            <person name="Hu Y."/>
            <person name="Ye H."/>
            <person name="Wei L."/>
            <person name="Feng Y."/>
            <person name="Zong Z."/>
        </authorList>
    </citation>
    <scope>NUCLEOTIDE SEQUENCE [LARGE SCALE GENOMIC DNA]</scope>
    <source>
        <strain evidence="3 4">WCHAW060049</strain>
    </source>
</reference>
<dbReference type="SMART" id="SM00278">
    <property type="entry name" value="HhH1"/>
    <property type="match status" value="2"/>
</dbReference>
<dbReference type="EMBL" id="SGSQ01000013">
    <property type="protein sequence ID" value="RZG46341.1"/>
    <property type="molecule type" value="Genomic_DNA"/>
</dbReference>
<dbReference type="Proteomes" id="UP000293863">
    <property type="component" value="Unassembled WGS sequence"/>
</dbReference>
<feature type="region of interest" description="Disordered" evidence="1">
    <location>
        <begin position="67"/>
        <end position="90"/>
    </location>
</feature>
<evidence type="ECO:0000259" key="2">
    <source>
        <dbReference type="SMART" id="SM00278"/>
    </source>
</evidence>
<feature type="domain" description="Helix-hairpin-helix DNA-binding motif class 1" evidence="2">
    <location>
        <begin position="101"/>
        <end position="120"/>
    </location>
</feature>
<evidence type="ECO:0000313" key="3">
    <source>
        <dbReference type="EMBL" id="RZG46341.1"/>
    </source>
</evidence>
<dbReference type="AlphaFoldDB" id="A0A4Q7AK94"/>
<keyword evidence="4" id="KW-1185">Reference proteome</keyword>
<dbReference type="InterPro" id="IPR004509">
    <property type="entry name" value="Competence_ComEA_HhH"/>
</dbReference>
<dbReference type="GO" id="GO:0006281">
    <property type="term" value="P:DNA repair"/>
    <property type="evidence" value="ECO:0007669"/>
    <property type="project" value="InterPro"/>
</dbReference>
<organism evidence="3 4">
    <name type="scientific">Acinetobacter wuhouensis</name>
    <dbReference type="NCBI Taxonomy" id="1879050"/>
    <lineage>
        <taxon>Bacteria</taxon>
        <taxon>Pseudomonadati</taxon>
        <taxon>Pseudomonadota</taxon>
        <taxon>Gammaproteobacteria</taxon>
        <taxon>Moraxellales</taxon>
        <taxon>Moraxellaceae</taxon>
        <taxon>Acinetobacter</taxon>
    </lineage>
</organism>
<feature type="compositionally biased region" description="Low complexity" evidence="1">
    <location>
        <begin position="78"/>
        <end position="89"/>
    </location>
</feature>